<feature type="signal peptide" evidence="1">
    <location>
        <begin position="1"/>
        <end position="16"/>
    </location>
</feature>
<gene>
    <name evidence="2" type="ORF">GGR00_003438</name>
</gene>
<dbReference type="Proteomes" id="UP000536262">
    <property type="component" value="Unassembled WGS sequence"/>
</dbReference>
<keyword evidence="1" id="KW-0732">Signal</keyword>
<proteinExistence type="predicted"/>
<organism evidence="2 3">
    <name type="scientific">Aminobacter aganoensis</name>
    <dbReference type="NCBI Taxonomy" id="83264"/>
    <lineage>
        <taxon>Bacteria</taxon>
        <taxon>Pseudomonadati</taxon>
        <taxon>Pseudomonadota</taxon>
        <taxon>Alphaproteobacteria</taxon>
        <taxon>Hyphomicrobiales</taxon>
        <taxon>Phyllobacteriaceae</taxon>
        <taxon>Aminobacter</taxon>
    </lineage>
</organism>
<sequence>MRLPLAFLGTASLALAATMALATPAVSGGWDHDRVYADSFGNLVVDSAAGYKRIVVGQGHSARQLAEYTGSAKPKVVYLDEGRRAARHCYRPPMLLKGRSYMYGFSEGEIPQPGLRCY</sequence>
<dbReference type="AlphaFoldDB" id="A0A7X0KM35"/>
<reference evidence="2 3" key="1">
    <citation type="submission" date="2020-08" db="EMBL/GenBank/DDBJ databases">
        <title>Genomic Encyclopedia of Type Strains, Phase IV (KMG-IV): sequencing the most valuable type-strain genomes for metagenomic binning, comparative biology and taxonomic classification.</title>
        <authorList>
            <person name="Goeker M."/>
        </authorList>
    </citation>
    <scope>NUCLEOTIDE SEQUENCE [LARGE SCALE GENOMIC DNA]</scope>
    <source>
        <strain evidence="2 3">DSM 7051</strain>
    </source>
</reference>
<evidence type="ECO:0000313" key="2">
    <source>
        <dbReference type="EMBL" id="MBB6355634.1"/>
    </source>
</evidence>
<keyword evidence="3" id="KW-1185">Reference proteome</keyword>
<evidence type="ECO:0000256" key="1">
    <source>
        <dbReference type="SAM" id="SignalP"/>
    </source>
</evidence>
<protein>
    <submittedName>
        <fullName evidence="2">Uncharacterized protein</fullName>
    </submittedName>
</protein>
<name>A0A7X0KM35_9HYPH</name>
<comment type="caution">
    <text evidence="2">The sequence shown here is derived from an EMBL/GenBank/DDBJ whole genome shotgun (WGS) entry which is preliminary data.</text>
</comment>
<accession>A0A7X0KM35</accession>
<evidence type="ECO:0000313" key="3">
    <source>
        <dbReference type="Proteomes" id="UP000536262"/>
    </source>
</evidence>
<dbReference type="RefSeq" id="WP_055975240.1">
    <property type="nucleotide sequence ID" value="NZ_BAABEG010000001.1"/>
</dbReference>
<feature type="chain" id="PRO_5030601541" evidence="1">
    <location>
        <begin position="17"/>
        <end position="118"/>
    </location>
</feature>
<dbReference type="EMBL" id="JACHOU010000008">
    <property type="protein sequence ID" value="MBB6355634.1"/>
    <property type="molecule type" value="Genomic_DNA"/>
</dbReference>